<evidence type="ECO:0000256" key="1">
    <source>
        <dbReference type="SAM" id="MobiDB-lite"/>
    </source>
</evidence>
<comment type="caution">
    <text evidence="2">The sequence shown here is derived from an EMBL/GenBank/DDBJ whole genome shotgun (WGS) entry which is preliminary data.</text>
</comment>
<sequence>MMSSATGSDEIPAFDVLARKTVEILDVVSSTRQLLIEQYNNDQTMWLDAMFRILMWKNQAFLLEERNSSVRDTNVHKILRDLMLEMFRVTDEQSLPAFGSIQRNHLLEAGCNLISTFRVFVSFLLQTKLDVGDEIANLQYIAKNIEKYLERNGGKSEEVKSAEQEKTNSAEQEKVKSAASEPEKATSLVNEPQKEKSVANEPSKMKLATTELKKVGPATNESQKVKSAASESQKVKPIGNELEKIRLANIEIQKMKNSTSKRNLNEETFGSEAIELALKDSVVVGEKRSITPAKVGANDRLCEVCNEPVVVFNNDEEFSLSLHARDPKHKKAVKKKVNATKVAPEEGNRCSLDEDIAIRSDIIDLVGPVHARFFRIDAFDEFFCTACKCSVYSTHNVVTHVQGRNHKKNSGFQSQESKESRSGSDSRDLTSDEVDSAEDDTVFRVGSTIPVKSLF</sequence>
<name>A0AAN9Y4W6_9HEMI</name>
<dbReference type="AlphaFoldDB" id="A0AAN9Y4W6"/>
<feature type="region of interest" description="Disordered" evidence="1">
    <location>
        <begin position="405"/>
        <end position="438"/>
    </location>
</feature>
<feature type="region of interest" description="Disordered" evidence="1">
    <location>
        <begin position="153"/>
        <end position="208"/>
    </location>
</feature>
<dbReference type="Proteomes" id="UP001367676">
    <property type="component" value="Unassembled WGS sequence"/>
</dbReference>
<dbReference type="EMBL" id="JBBCAQ010000022">
    <property type="protein sequence ID" value="KAK7590118.1"/>
    <property type="molecule type" value="Genomic_DNA"/>
</dbReference>
<gene>
    <name evidence="2" type="ORF">V9T40_001731</name>
</gene>
<proteinExistence type="predicted"/>
<protein>
    <submittedName>
        <fullName evidence="2">Uncharacterized protein</fullName>
    </submittedName>
</protein>
<feature type="compositionally biased region" description="Basic and acidic residues" evidence="1">
    <location>
        <begin position="153"/>
        <end position="184"/>
    </location>
</feature>
<accession>A0AAN9Y4W6</accession>
<organism evidence="2 3">
    <name type="scientific">Parthenolecanium corni</name>
    <dbReference type="NCBI Taxonomy" id="536013"/>
    <lineage>
        <taxon>Eukaryota</taxon>
        <taxon>Metazoa</taxon>
        <taxon>Ecdysozoa</taxon>
        <taxon>Arthropoda</taxon>
        <taxon>Hexapoda</taxon>
        <taxon>Insecta</taxon>
        <taxon>Pterygota</taxon>
        <taxon>Neoptera</taxon>
        <taxon>Paraneoptera</taxon>
        <taxon>Hemiptera</taxon>
        <taxon>Sternorrhyncha</taxon>
        <taxon>Coccoidea</taxon>
        <taxon>Coccidae</taxon>
        <taxon>Parthenolecanium</taxon>
    </lineage>
</organism>
<evidence type="ECO:0000313" key="2">
    <source>
        <dbReference type="EMBL" id="KAK7590118.1"/>
    </source>
</evidence>
<feature type="region of interest" description="Disordered" evidence="1">
    <location>
        <begin position="213"/>
        <end position="232"/>
    </location>
</feature>
<reference evidence="2 3" key="1">
    <citation type="submission" date="2024-03" db="EMBL/GenBank/DDBJ databases">
        <title>Adaptation during the transition from Ophiocordyceps entomopathogen to insect associate is accompanied by gene loss and intensified selection.</title>
        <authorList>
            <person name="Ward C.M."/>
            <person name="Onetto C.A."/>
            <person name="Borneman A.R."/>
        </authorList>
    </citation>
    <scope>NUCLEOTIDE SEQUENCE [LARGE SCALE GENOMIC DNA]</scope>
    <source>
        <strain evidence="2">AWRI1</strain>
        <tissue evidence="2">Single Adult Female</tissue>
    </source>
</reference>
<keyword evidence="3" id="KW-1185">Reference proteome</keyword>
<dbReference type="InterPro" id="IPR036236">
    <property type="entry name" value="Znf_C2H2_sf"/>
</dbReference>
<feature type="compositionally biased region" description="Basic and acidic residues" evidence="1">
    <location>
        <begin position="416"/>
        <end position="430"/>
    </location>
</feature>
<dbReference type="SUPFAM" id="SSF57667">
    <property type="entry name" value="beta-beta-alpha zinc fingers"/>
    <property type="match status" value="1"/>
</dbReference>
<evidence type="ECO:0000313" key="3">
    <source>
        <dbReference type="Proteomes" id="UP001367676"/>
    </source>
</evidence>